<evidence type="ECO:0000313" key="20">
    <source>
        <dbReference type="Proteomes" id="UP000538196"/>
    </source>
</evidence>
<dbReference type="GO" id="GO:0008360">
    <property type="term" value="P:regulation of cell shape"/>
    <property type="evidence" value="ECO:0007669"/>
    <property type="project" value="UniProtKB-KW"/>
</dbReference>
<dbReference type="InterPro" id="IPR036635">
    <property type="entry name" value="MurB_C_sf"/>
</dbReference>
<evidence type="ECO:0000256" key="8">
    <source>
        <dbReference type="ARBA" id="ARBA00022630"/>
    </source>
</evidence>
<evidence type="ECO:0000256" key="17">
    <source>
        <dbReference type="HAMAP-Rule" id="MF_00037"/>
    </source>
</evidence>
<dbReference type="GO" id="GO:0071949">
    <property type="term" value="F:FAD binding"/>
    <property type="evidence" value="ECO:0007669"/>
    <property type="project" value="InterPro"/>
</dbReference>
<organism evidence="19 20">
    <name type="scientific">Leifsonia aquatica</name>
    <name type="common">Corynebacterium aquaticum</name>
    <dbReference type="NCBI Taxonomy" id="144185"/>
    <lineage>
        <taxon>Bacteria</taxon>
        <taxon>Bacillati</taxon>
        <taxon>Actinomycetota</taxon>
        <taxon>Actinomycetes</taxon>
        <taxon>Micrococcales</taxon>
        <taxon>Microbacteriaceae</taxon>
        <taxon>Leifsonia</taxon>
    </lineage>
</organism>
<sequence length="384" mass="39681">MTDAQPPAAPTALADLTTMRVGGVPARLVAPADRDALVATALEVWGSGDDWLLLGGGSNTIAGDDGFDGTVIRIVTRGVERLEAPDGRVRLRVQAGEPWDDLVALTVRNGWAGIEALSGIPGSTGAAPVQNIGAYGQELESALLGIEFLDYRTGEVTTLTKAELGLGYRMSALKGGLAGIVLSVDLELADNTVPGGVGAPLSAPVGYAQLADALGVVIGARVPIAELRRSVLALRSSKGMVLDPDDPDSVSAGSFFTNPIVSENFARSLPRDAPRWPVTPPEPDAVLGLEPDGVHPLDVPPLPDGPYDVKLSAAWLIEQAGIRRGYGLPGSAAGLSSKHTLAIVNRGGASAQDVVQLASFIQARVQSEFGVLLRPEPVLVGVVL</sequence>
<keyword evidence="15 17" id="KW-0961">Cell wall biogenesis/degradation</keyword>
<dbReference type="SUPFAM" id="SSF56194">
    <property type="entry name" value="Uridine diphospho-N-Acetylenolpyruvylglucosamine reductase, MurB, C-terminal domain"/>
    <property type="match status" value="1"/>
</dbReference>
<evidence type="ECO:0000256" key="16">
    <source>
        <dbReference type="ARBA" id="ARBA00048914"/>
    </source>
</evidence>
<name>A0A7W4UXZ9_LEIAQ</name>
<feature type="active site" evidence="17">
    <location>
        <position position="376"/>
    </location>
</feature>
<evidence type="ECO:0000256" key="1">
    <source>
        <dbReference type="ARBA" id="ARBA00001974"/>
    </source>
</evidence>
<dbReference type="InterPro" id="IPR016167">
    <property type="entry name" value="FAD-bd_PCMH_sub1"/>
</dbReference>
<keyword evidence="12 17" id="KW-0573">Peptidoglycan synthesis</keyword>
<feature type="active site" evidence="17">
    <location>
        <position position="169"/>
    </location>
</feature>
<keyword evidence="7 17" id="KW-0132">Cell division</keyword>
<dbReference type="Gene3D" id="3.30.465.10">
    <property type="match status" value="1"/>
</dbReference>
<evidence type="ECO:0000313" key="19">
    <source>
        <dbReference type="EMBL" id="MBB2968335.1"/>
    </source>
</evidence>
<evidence type="ECO:0000256" key="7">
    <source>
        <dbReference type="ARBA" id="ARBA00022618"/>
    </source>
</evidence>
<dbReference type="PROSITE" id="PS51387">
    <property type="entry name" value="FAD_PCMH"/>
    <property type="match status" value="1"/>
</dbReference>
<dbReference type="PANTHER" id="PTHR21071">
    <property type="entry name" value="UDP-N-ACETYLENOLPYRUVOYLGLUCOSAMINE REDUCTASE"/>
    <property type="match status" value="1"/>
</dbReference>
<dbReference type="Gene3D" id="3.30.43.10">
    <property type="entry name" value="Uridine Diphospho-n-acetylenolpyruvylglucosamine Reductase, domain 2"/>
    <property type="match status" value="1"/>
</dbReference>
<dbReference type="InterPro" id="IPR036318">
    <property type="entry name" value="FAD-bd_PCMH-like_sf"/>
</dbReference>
<evidence type="ECO:0000256" key="13">
    <source>
        <dbReference type="ARBA" id="ARBA00023002"/>
    </source>
</evidence>
<comment type="subcellular location">
    <subcellularLocation>
        <location evidence="3 17">Cytoplasm</location>
    </subcellularLocation>
</comment>
<feature type="domain" description="FAD-binding PCMH-type" evidence="18">
    <location>
        <begin position="21"/>
        <end position="227"/>
    </location>
</feature>
<comment type="pathway">
    <text evidence="4 17">Cell wall biogenesis; peptidoglycan biosynthesis.</text>
</comment>
<dbReference type="Pfam" id="PF02873">
    <property type="entry name" value="MurB_C"/>
    <property type="match status" value="1"/>
</dbReference>
<dbReference type="InterPro" id="IPR011601">
    <property type="entry name" value="MurB_C"/>
</dbReference>
<evidence type="ECO:0000256" key="12">
    <source>
        <dbReference type="ARBA" id="ARBA00022984"/>
    </source>
</evidence>
<evidence type="ECO:0000256" key="10">
    <source>
        <dbReference type="ARBA" id="ARBA00022857"/>
    </source>
</evidence>
<feature type="active site" description="Proton donor" evidence="17">
    <location>
        <position position="254"/>
    </location>
</feature>
<reference evidence="19 20" key="1">
    <citation type="submission" date="2020-08" db="EMBL/GenBank/DDBJ databases">
        <title>Sequencing the genomes of 1000 actinobacteria strains.</title>
        <authorList>
            <person name="Klenk H.-P."/>
        </authorList>
    </citation>
    <scope>NUCLEOTIDE SEQUENCE [LARGE SCALE GENOMIC DNA]</scope>
    <source>
        <strain evidence="19 20">DSM 20146</strain>
    </source>
</reference>
<comment type="cofactor">
    <cofactor evidence="1 17">
        <name>FAD</name>
        <dbReference type="ChEBI" id="CHEBI:57692"/>
    </cofactor>
</comment>
<keyword evidence="9 17" id="KW-0274">FAD</keyword>
<evidence type="ECO:0000256" key="2">
    <source>
        <dbReference type="ARBA" id="ARBA00003921"/>
    </source>
</evidence>
<dbReference type="InterPro" id="IPR016166">
    <property type="entry name" value="FAD-bd_PCMH"/>
</dbReference>
<evidence type="ECO:0000256" key="11">
    <source>
        <dbReference type="ARBA" id="ARBA00022960"/>
    </source>
</evidence>
<keyword evidence="14 17" id="KW-0131">Cell cycle</keyword>
<dbReference type="UniPathway" id="UPA00219"/>
<keyword evidence="20" id="KW-1185">Reference proteome</keyword>
<dbReference type="Pfam" id="PF01565">
    <property type="entry name" value="FAD_binding_4"/>
    <property type="match status" value="1"/>
</dbReference>
<keyword evidence="6 17" id="KW-0963">Cytoplasm</keyword>
<dbReference type="Proteomes" id="UP000538196">
    <property type="component" value="Unassembled WGS sequence"/>
</dbReference>
<dbReference type="GO" id="GO:0009252">
    <property type="term" value="P:peptidoglycan biosynthetic process"/>
    <property type="evidence" value="ECO:0007669"/>
    <property type="project" value="UniProtKB-UniRule"/>
</dbReference>
<dbReference type="SUPFAM" id="SSF56176">
    <property type="entry name" value="FAD-binding/transporter-associated domain-like"/>
    <property type="match status" value="1"/>
</dbReference>
<dbReference type="InterPro" id="IPR016169">
    <property type="entry name" value="FAD-bd_PCMH_sub2"/>
</dbReference>
<keyword evidence="8 17" id="KW-0285">Flavoprotein</keyword>
<comment type="similarity">
    <text evidence="5 17">Belongs to the MurB family.</text>
</comment>
<evidence type="ECO:0000256" key="4">
    <source>
        <dbReference type="ARBA" id="ARBA00004752"/>
    </source>
</evidence>
<dbReference type="AlphaFoldDB" id="A0A7W4UXZ9"/>
<dbReference type="GO" id="GO:0008762">
    <property type="term" value="F:UDP-N-acetylmuramate dehydrogenase activity"/>
    <property type="evidence" value="ECO:0007669"/>
    <property type="project" value="UniProtKB-UniRule"/>
</dbReference>
<keyword evidence="13 17" id="KW-0560">Oxidoreductase</keyword>
<evidence type="ECO:0000256" key="14">
    <source>
        <dbReference type="ARBA" id="ARBA00023306"/>
    </source>
</evidence>
<dbReference type="Gene3D" id="3.90.78.10">
    <property type="entry name" value="UDP-N-acetylenolpyruvoylglucosamine reductase, C-terminal domain"/>
    <property type="match status" value="1"/>
</dbReference>
<keyword evidence="10 17" id="KW-0521">NADP</keyword>
<keyword evidence="11 17" id="KW-0133">Cell shape</keyword>
<evidence type="ECO:0000256" key="15">
    <source>
        <dbReference type="ARBA" id="ARBA00023316"/>
    </source>
</evidence>
<dbReference type="RefSeq" id="WP_183428694.1">
    <property type="nucleotide sequence ID" value="NZ_JACHVP010000003.1"/>
</dbReference>
<comment type="caution">
    <text evidence="19">The sequence shown here is derived from an EMBL/GenBank/DDBJ whole genome shotgun (WGS) entry which is preliminary data.</text>
</comment>
<dbReference type="EMBL" id="JACHVP010000003">
    <property type="protein sequence ID" value="MBB2968335.1"/>
    <property type="molecule type" value="Genomic_DNA"/>
</dbReference>
<evidence type="ECO:0000256" key="3">
    <source>
        <dbReference type="ARBA" id="ARBA00004496"/>
    </source>
</evidence>
<gene>
    <name evidence="17" type="primary">murB</name>
    <name evidence="19" type="ORF">FHX33_003105</name>
</gene>
<evidence type="ECO:0000256" key="5">
    <source>
        <dbReference type="ARBA" id="ARBA00010485"/>
    </source>
</evidence>
<dbReference type="GO" id="GO:0005829">
    <property type="term" value="C:cytosol"/>
    <property type="evidence" value="ECO:0007669"/>
    <property type="project" value="TreeGrafter"/>
</dbReference>
<comment type="catalytic activity">
    <reaction evidence="16 17">
        <text>UDP-N-acetyl-alpha-D-muramate + NADP(+) = UDP-N-acetyl-3-O-(1-carboxyvinyl)-alpha-D-glucosamine + NADPH + H(+)</text>
        <dbReference type="Rhea" id="RHEA:12248"/>
        <dbReference type="ChEBI" id="CHEBI:15378"/>
        <dbReference type="ChEBI" id="CHEBI:57783"/>
        <dbReference type="ChEBI" id="CHEBI:58349"/>
        <dbReference type="ChEBI" id="CHEBI:68483"/>
        <dbReference type="ChEBI" id="CHEBI:70757"/>
        <dbReference type="EC" id="1.3.1.98"/>
    </reaction>
</comment>
<proteinExistence type="inferred from homology"/>
<dbReference type="InterPro" id="IPR003170">
    <property type="entry name" value="MurB"/>
</dbReference>
<evidence type="ECO:0000256" key="6">
    <source>
        <dbReference type="ARBA" id="ARBA00022490"/>
    </source>
</evidence>
<dbReference type="HAMAP" id="MF_00037">
    <property type="entry name" value="MurB"/>
    <property type="match status" value="1"/>
</dbReference>
<dbReference type="NCBIfam" id="NF010478">
    <property type="entry name" value="PRK13903.1"/>
    <property type="match status" value="1"/>
</dbReference>
<dbReference type="EC" id="1.3.1.98" evidence="17"/>
<dbReference type="GO" id="GO:0071555">
    <property type="term" value="P:cell wall organization"/>
    <property type="evidence" value="ECO:0007669"/>
    <property type="project" value="UniProtKB-KW"/>
</dbReference>
<dbReference type="PANTHER" id="PTHR21071:SF4">
    <property type="entry name" value="UDP-N-ACETYLENOLPYRUVOYLGLUCOSAMINE REDUCTASE"/>
    <property type="match status" value="1"/>
</dbReference>
<evidence type="ECO:0000259" key="18">
    <source>
        <dbReference type="PROSITE" id="PS51387"/>
    </source>
</evidence>
<dbReference type="GO" id="GO:0051301">
    <property type="term" value="P:cell division"/>
    <property type="evidence" value="ECO:0007669"/>
    <property type="project" value="UniProtKB-KW"/>
</dbReference>
<evidence type="ECO:0000256" key="9">
    <source>
        <dbReference type="ARBA" id="ARBA00022827"/>
    </source>
</evidence>
<comment type="function">
    <text evidence="2 17">Cell wall formation.</text>
</comment>
<protein>
    <recommendedName>
        <fullName evidence="17">UDP-N-acetylenolpyruvoylglucosamine reductase</fullName>
        <ecNumber evidence="17">1.3.1.98</ecNumber>
    </recommendedName>
    <alternativeName>
        <fullName evidence="17">UDP-N-acetylmuramate dehydrogenase</fullName>
    </alternativeName>
</protein>
<dbReference type="InterPro" id="IPR006094">
    <property type="entry name" value="Oxid_FAD_bind_N"/>
</dbReference>
<accession>A0A7W4UXZ9</accession>